<accession>A0A0C2YD98</accession>
<feature type="compositionally biased region" description="Basic and acidic residues" evidence="1">
    <location>
        <begin position="579"/>
        <end position="590"/>
    </location>
</feature>
<feature type="compositionally biased region" description="Low complexity" evidence="1">
    <location>
        <begin position="535"/>
        <end position="555"/>
    </location>
</feature>
<protein>
    <submittedName>
        <fullName evidence="3">Uncharacterized protein</fullName>
    </submittedName>
</protein>
<gene>
    <name evidence="3" type="ORF">M413DRAFT_439448</name>
</gene>
<dbReference type="HOGENOM" id="CLU_007123_0_0_1"/>
<feature type="transmembrane region" description="Helical" evidence="2">
    <location>
        <begin position="888"/>
        <end position="907"/>
    </location>
</feature>
<feature type="compositionally biased region" description="Polar residues" evidence="1">
    <location>
        <begin position="407"/>
        <end position="418"/>
    </location>
</feature>
<feature type="region of interest" description="Disordered" evidence="1">
    <location>
        <begin position="372"/>
        <end position="420"/>
    </location>
</feature>
<dbReference type="EMBL" id="KN831769">
    <property type="protein sequence ID" value="KIM47778.1"/>
    <property type="molecule type" value="Genomic_DNA"/>
</dbReference>
<keyword evidence="2" id="KW-0812">Transmembrane</keyword>
<feature type="compositionally biased region" description="Low complexity" evidence="1">
    <location>
        <begin position="185"/>
        <end position="206"/>
    </location>
</feature>
<dbReference type="STRING" id="686832.A0A0C2YD98"/>
<evidence type="ECO:0000256" key="2">
    <source>
        <dbReference type="SAM" id="Phobius"/>
    </source>
</evidence>
<evidence type="ECO:0000313" key="3">
    <source>
        <dbReference type="EMBL" id="KIM47778.1"/>
    </source>
</evidence>
<feature type="region of interest" description="Disordered" evidence="1">
    <location>
        <begin position="436"/>
        <end position="590"/>
    </location>
</feature>
<keyword evidence="2" id="KW-0472">Membrane</keyword>
<organism evidence="3 4">
    <name type="scientific">Hebeloma cylindrosporum</name>
    <dbReference type="NCBI Taxonomy" id="76867"/>
    <lineage>
        <taxon>Eukaryota</taxon>
        <taxon>Fungi</taxon>
        <taxon>Dikarya</taxon>
        <taxon>Basidiomycota</taxon>
        <taxon>Agaricomycotina</taxon>
        <taxon>Agaricomycetes</taxon>
        <taxon>Agaricomycetidae</taxon>
        <taxon>Agaricales</taxon>
        <taxon>Agaricineae</taxon>
        <taxon>Hymenogastraceae</taxon>
        <taxon>Hebeloma</taxon>
    </lineage>
</organism>
<sequence>MENTEVPSMEDDIFTPRDAPNSKPSSSRIHFPPHEPSSTRPVRYRPDVPKGFSTLAPPVRRGSPLNPQNASDPRRRGWPSDLPPASPESSLLRHKRNPSIAGLTRMEPPPTAPDSEMGVGVFSDEYDLYPRILQDVQRALKLKARREARLKKDLVVTPEKRTSHHTSPSSDRKELGEPILQPHFSSSPSISLPSSRKLSSSTSSDVDFSPSTGIFDHLIQAHPIPSSLDNGTTLDWTGTISDDGINRKEKDRLPPLRVLADEQEQIHKVKLSRTRNMASSQTTRKANITSDQLERRYNLIYNAIETDQAPVNLAEIVRWYGAQDQEVRNSLEKAEPFTWLKHLDKRVGKANRSPRHLSALIMEECYHARHDQGRMQTIPEGSTTLDSTTSYPRKPDLPSFPSRGASHAQSSSFSTTLPTDDRISFEPFAESRGHSLDIVSRKGGKSAPNSIRSGSSNAGVLPLSPASSRVNHSYKDPRSRITTNRTGSPGSCSSDTSDDSYSRLPEPINSLTVPEVSLQPPSSEALVGSNLDPIPVSVNPSTGSSGSSQKKSLFSHAGQSMTSLKGSLRLRKARMSPDSGERITRRDRRHREVREEQLRLEYESKANLLHDTIAHNHRIRQFLNRISAAMKEYDALQISSFGSRGINQPPIPKELLEAFVHDPSAITGATRRARGWRVVEDIHERVHRQRHTFRAFIDSFAEDTSNQGCRLDDSIDGILQALEELELHRAEIVLGAEAVANLLESVQENHGNVKDNYNSTVSHTSVVYPELTHIVALEESYKDQYQQFWELGMDALTLLLDTVTPVWRTYGKTIGEDVRDFLIIPLYRNEFTGEAKQYRIRGFPSRSLRHWVGLVLFFVTSIGVNILQLRAAITSTLNCRLLLIPYDGVRWTALPFFWIAIIIQWLAVIFEFVIVFLQLAVITWWTGWVINLAT</sequence>
<dbReference type="AlphaFoldDB" id="A0A0C2YD98"/>
<feature type="compositionally biased region" description="Polar residues" evidence="1">
    <location>
        <begin position="447"/>
        <end position="458"/>
    </location>
</feature>
<dbReference type="OrthoDB" id="3190515at2759"/>
<reference evidence="3 4" key="1">
    <citation type="submission" date="2014-04" db="EMBL/GenBank/DDBJ databases">
        <authorList>
            <consortium name="DOE Joint Genome Institute"/>
            <person name="Kuo A."/>
            <person name="Gay G."/>
            <person name="Dore J."/>
            <person name="Kohler A."/>
            <person name="Nagy L.G."/>
            <person name="Floudas D."/>
            <person name="Copeland A."/>
            <person name="Barry K.W."/>
            <person name="Cichocki N."/>
            <person name="Veneault-Fourrey C."/>
            <person name="LaButti K."/>
            <person name="Lindquist E.A."/>
            <person name="Lipzen A."/>
            <person name="Lundell T."/>
            <person name="Morin E."/>
            <person name="Murat C."/>
            <person name="Sun H."/>
            <person name="Tunlid A."/>
            <person name="Henrissat B."/>
            <person name="Grigoriev I.V."/>
            <person name="Hibbett D.S."/>
            <person name="Martin F."/>
            <person name="Nordberg H.P."/>
            <person name="Cantor M.N."/>
            <person name="Hua S.X."/>
        </authorList>
    </citation>
    <scope>NUCLEOTIDE SEQUENCE [LARGE SCALE GENOMIC DNA]</scope>
    <source>
        <strain evidence="4">h7</strain>
    </source>
</reference>
<keyword evidence="4" id="KW-1185">Reference proteome</keyword>
<evidence type="ECO:0000256" key="1">
    <source>
        <dbReference type="SAM" id="MobiDB-lite"/>
    </source>
</evidence>
<proteinExistence type="predicted"/>
<dbReference type="Proteomes" id="UP000053424">
    <property type="component" value="Unassembled WGS sequence"/>
</dbReference>
<feature type="transmembrane region" description="Helical" evidence="2">
    <location>
        <begin position="848"/>
        <end position="867"/>
    </location>
</feature>
<feature type="compositionally biased region" description="Polar residues" evidence="1">
    <location>
        <begin position="379"/>
        <end position="391"/>
    </location>
</feature>
<feature type="region of interest" description="Disordered" evidence="1">
    <location>
        <begin position="1"/>
        <end position="118"/>
    </location>
</feature>
<keyword evidence="2" id="KW-1133">Transmembrane helix</keyword>
<name>A0A0C2YD98_HEBCY</name>
<reference evidence="4" key="2">
    <citation type="submission" date="2015-01" db="EMBL/GenBank/DDBJ databases">
        <title>Evolutionary Origins and Diversification of the Mycorrhizal Mutualists.</title>
        <authorList>
            <consortium name="DOE Joint Genome Institute"/>
            <consortium name="Mycorrhizal Genomics Consortium"/>
            <person name="Kohler A."/>
            <person name="Kuo A."/>
            <person name="Nagy L.G."/>
            <person name="Floudas D."/>
            <person name="Copeland A."/>
            <person name="Barry K.W."/>
            <person name="Cichocki N."/>
            <person name="Veneault-Fourrey C."/>
            <person name="LaButti K."/>
            <person name="Lindquist E.A."/>
            <person name="Lipzen A."/>
            <person name="Lundell T."/>
            <person name="Morin E."/>
            <person name="Murat C."/>
            <person name="Riley R."/>
            <person name="Ohm R."/>
            <person name="Sun H."/>
            <person name="Tunlid A."/>
            <person name="Henrissat B."/>
            <person name="Grigoriev I.V."/>
            <person name="Hibbett D.S."/>
            <person name="Martin F."/>
        </authorList>
    </citation>
    <scope>NUCLEOTIDE SEQUENCE [LARGE SCALE GENOMIC DNA]</scope>
    <source>
        <strain evidence="4">h7</strain>
    </source>
</reference>
<evidence type="ECO:0000313" key="4">
    <source>
        <dbReference type="Proteomes" id="UP000053424"/>
    </source>
</evidence>
<feature type="region of interest" description="Disordered" evidence="1">
    <location>
        <begin position="153"/>
        <end position="206"/>
    </location>
</feature>